<accession>A0ACC0UJI8</accession>
<comment type="caution">
    <text evidence="1">The sequence shown here is derived from an EMBL/GenBank/DDBJ whole genome shotgun (WGS) entry which is preliminary data.</text>
</comment>
<sequence length="460" mass="51425">MGWQKLVHVCRRWRAVVFASRHRLDLRLLCTYRTPVRKILDCWPPLPIIIRYGERVEHAGLQLPSPDDEDNIIVALENRDRVCEVELAVGPALFARLMRVMQKPFPLLESLVLRVRNTSLALPNAFLGGFAPRLCDVYLDAITPPALPMFLSSAMDLVHLQLVQLPRNPYTSSEALVAALSAMTRLKILRINFADLSSPPPYPTTVPSSLVRRVVLPALFYLEFQGTSEYLEDFAARIDGTPSLGRAYVSFFDQQTMFEIPHFAQLVARADMQRALSEAQMLPSRDRIYISLCGPRDGRRGERAAAPGGPPGPPPSMEEWFRLQVSCAQSSRQVPLMARILRQISSLLSCVRKLEILTSILTPQTRGDVVGATEWLGLFLPFGGVEVLHVAHGSVPDVARALRDVAGERAAEVLPALRELRFDWFASRWEEAVASFISARQLSGHLPIAFSRLNKTLPLP</sequence>
<proteinExistence type="predicted"/>
<keyword evidence="2" id="KW-1185">Reference proteome</keyword>
<organism evidence="1 2">
    <name type="scientific">Russula earlei</name>
    <dbReference type="NCBI Taxonomy" id="71964"/>
    <lineage>
        <taxon>Eukaryota</taxon>
        <taxon>Fungi</taxon>
        <taxon>Dikarya</taxon>
        <taxon>Basidiomycota</taxon>
        <taxon>Agaricomycotina</taxon>
        <taxon>Agaricomycetes</taxon>
        <taxon>Russulales</taxon>
        <taxon>Russulaceae</taxon>
        <taxon>Russula</taxon>
    </lineage>
</organism>
<protein>
    <submittedName>
        <fullName evidence="1">Uncharacterized protein</fullName>
    </submittedName>
</protein>
<dbReference type="Proteomes" id="UP001207468">
    <property type="component" value="Unassembled WGS sequence"/>
</dbReference>
<reference evidence="1" key="1">
    <citation type="submission" date="2021-03" db="EMBL/GenBank/DDBJ databases">
        <title>Evolutionary priming and transition to the ectomycorrhizal habit in an iconic lineage of mushroom-forming fungi: is preadaptation a requirement?</title>
        <authorList>
            <consortium name="DOE Joint Genome Institute"/>
            <person name="Looney B.P."/>
            <person name="Miyauchi S."/>
            <person name="Morin E."/>
            <person name="Drula E."/>
            <person name="Courty P.E."/>
            <person name="Chicoki N."/>
            <person name="Fauchery L."/>
            <person name="Kohler A."/>
            <person name="Kuo A."/>
            <person name="LaButti K."/>
            <person name="Pangilinan J."/>
            <person name="Lipzen A."/>
            <person name="Riley R."/>
            <person name="Andreopoulos W."/>
            <person name="He G."/>
            <person name="Johnson J."/>
            <person name="Barry K.W."/>
            <person name="Grigoriev I.V."/>
            <person name="Nagy L."/>
            <person name="Hibbett D."/>
            <person name="Henrissat B."/>
            <person name="Matheny P.B."/>
            <person name="Labbe J."/>
            <person name="Martin A.F."/>
        </authorList>
    </citation>
    <scope>NUCLEOTIDE SEQUENCE</scope>
    <source>
        <strain evidence="1">BPL698</strain>
    </source>
</reference>
<evidence type="ECO:0000313" key="2">
    <source>
        <dbReference type="Proteomes" id="UP001207468"/>
    </source>
</evidence>
<name>A0ACC0UJI8_9AGAM</name>
<gene>
    <name evidence="1" type="ORF">F5148DRAFT_181268</name>
</gene>
<evidence type="ECO:0000313" key="1">
    <source>
        <dbReference type="EMBL" id="KAI9511895.1"/>
    </source>
</evidence>
<dbReference type="EMBL" id="JAGFNK010000015">
    <property type="protein sequence ID" value="KAI9511895.1"/>
    <property type="molecule type" value="Genomic_DNA"/>
</dbReference>